<sequence length="58" mass="6536">MRPPPVATICQRVVRLRGPVSKKHDTASRTECVQQTYYAAGQSVEADLQQLMHDQLAR</sequence>
<dbReference type="EMBL" id="CAKLBY020000192">
    <property type="protein sequence ID" value="CAK7932793.1"/>
    <property type="molecule type" value="Genomic_DNA"/>
</dbReference>
<name>A0AAV1UGK4_9STRA</name>
<reference evidence="1" key="1">
    <citation type="submission" date="2024-01" db="EMBL/GenBank/DDBJ databases">
        <authorList>
            <person name="Webb A."/>
        </authorList>
    </citation>
    <scope>NUCLEOTIDE SEQUENCE</scope>
    <source>
        <strain evidence="1">Pm1</strain>
    </source>
</reference>
<organism evidence="1 3">
    <name type="scientific">Peronospora matthiolae</name>
    <dbReference type="NCBI Taxonomy" id="2874970"/>
    <lineage>
        <taxon>Eukaryota</taxon>
        <taxon>Sar</taxon>
        <taxon>Stramenopiles</taxon>
        <taxon>Oomycota</taxon>
        <taxon>Peronosporomycetes</taxon>
        <taxon>Peronosporales</taxon>
        <taxon>Peronosporaceae</taxon>
        <taxon>Peronospora</taxon>
    </lineage>
</organism>
<dbReference type="EMBL" id="CAKLBY020000222">
    <property type="protein sequence ID" value="CAK7935779.1"/>
    <property type="molecule type" value="Genomic_DNA"/>
</dbReference>
<dbReference type="AlphaFoldDB" id="A0AAV1UGK4"/>
<evidence type="ECO:0000313" key="1">
    <source>
        <dbReference type="EMBL" id="CAK7932793.1"/>
    </source>
</evidence>
<evidence type="ECO:0000313" key="2">
    <source>
        <dbReference type="EMBL" id="CAK7935779.1"/>
    </source>
</evidence>
<comment type="caution">
    <text evidence="1">The sequence shown here is derived from an EMBL/GenBank/DDBJ whole genome shotgun (WGS) entry which is preliminary data.</text>
</comment>
<protein>
    <submittedName>
        <fullName evidence="1">Uncharacterized protein</fullName>
    </submittedName>
</protein>
<gene>
    <name evidence="1" type="ORF">PM001_LOCUS17943</name>
    <name evidence="2" type="ORF">PM001_LOCUS20929</name>
</gene>
<dbReference type="Proteomes" id="UP001162060">
    <property type="component" value="Unassembled WGS sequence"/>
</dbReference>
<proteinExistence type="predicted"/>
<evidence type="ECO:0000313" key="3">
    <source>
        <dbReference type="Proteomes" id="UP001162060"/>
    </source>
</evidence>
<accession>A0AAV1UGK4</accession>